<name>A0ABD3D5U0_9LAMI</name>
<comment type="caution">
    <text evidence="3">The sequence shown here is derived from an EMBL/GenBank/DDBJ whole genome shotgun (WGS) entry which is preliminary data.</text>
</comment>
<feature type="compositionally biased region" description="Low complexity" evidence="1">
    <location>
        <begin position="14"/>
        <end position="29"/>
    </location>
</feature>
<dbReference type="EMBL" id="JAVIJP010000024">
    <property type="protein sequence ID" value="KAL3637655.1"/>
    <property type="molecule type" value="Genomic_DNA"/>
</dbReference>
<gene>
    <name evidence="3" type="ORF">CASFOL_018526</name>
</gene>
<dbReference type="Proteomes" id="UP001632038">
    <property type="component" value="Unassembled WGS sequence"/>
</dbReference>
<keyword evidence="4" id="KW-1185">Reference proteome</keyword>
<sequence>MEKLQFSPNPVKTESSLPAAKASSSSEESPLVRKKPKLVPSLPVLAALTILFGSSLLLCLDMYKVQAEPPEPELRFPNRNRKISGSVPIPIPIFLNH</sequence>
<keyword evidence="2" id="KW-0812">Transmembrane</keyword>
<feature type="transmembrane region" description="Helical" evidence="2">
    <location>
        <begin position="38"/>
        <end position="60"/>
    </location>
</feature>
<feature type="region of interest" description="Disordered" evidence="1">
    <location>
        <begin position="1"/>
        <end position="34"/>
    </location>
</feature>
<feature type="compositionally biased region" description="Polar residues" evidence="1">
    <location>
        <begin position="1"/>
        <end position="13"/>
    </location>
</feature>
<evidence type="ECO:0000256" key="2">
    <source>
        <dbReference type="SAM" id="Phobius"/>
    </source>
</evidence>
<evidence type="ECO:0000313" key="4">
    <source>
        <dbReference type="Proteomes" id="UP001632038"/>
    </source>
</evidence>
<accession>A0ABD3D5U0</accession>
<evidence type="ECO:0000313" key="3">
    <source>
        <dbReference type="EMBL" id="KAL3637655.1"/>
    </source>
</evidence>
<proteinExistence type="predicted"/>
<dbReference type="AlphaFoldDB" id="A0ABD3D5U0"/>
<protein>
    <submittedName>
        <fullName evidence="3">Uncharacterized protein</fullName>
    </submittedName>
</protein>
<keyword evidence="2" id="KW-1133">Transmembrane helix</keyword>
<keyword evidence="2" id="KW-0472">Membrane</keyword>
<evidence type="ECO:0000256" key="1">
    <source>
        <dbReference type="SAM" id="MobiDB-lite"/>
    </source>
</evidence>
<organism evidence="3 4">
    <name type="scientific">Castilleja foliolosa</name>
    <dbReference type="NCBI Taxonomy" id="1961234"/>
    <lineage>
        <taxon>Eukaryota</taxon>
        <taxon>Viridiplantae</taxon>
        <taxon>Streptophyta</taxon>
        <taxon>Embryophyta</taxon>
        <taxon>Tracheophyta</taxon>
        <taxon>Spermatophyta</taxon>
        <taxon>Magnoliopsida</taxon>
        <taxon>eudicotyledons</taxon>
        <taxon>Gunneridae</taxon>
        <taxon>Pentapetalae</taxon>
        <taxon>asterids</taxon>
        <taxon>lamiids</taxon>
        <taxon>Lamiales</taxon>
        <taxon>Orobanchaceae</taxon>
        <taxon>Pedicularideae</taxon>
        <taxon>Castillejinae</taxon>
        <taxon>Castilleja</taxon>
    </lineage>
</organism>
<reference evidence="4" key="1">
    <citation type="journal article" date="2024" name="IScience">
        <title>Strigolactones Initiate the Formation of Haustorium-like Structures in Castilleja.</title>
        <authorList>
            <person name="Buerger M."/>
            <person name="Peterson D."/>
            <person name="Chory J."/>
        </authorList>
    </citation>
    <scope>NUCLEOTIDE SEQUENCE [LARGE SCALE GENOMIC DNA]</scope>
</reference>